<organism evidence="8 9">
    <name type="scientific">Chrysemys picta bellii</name>
    <name type="common">Western painted turtle</name>
    <name type="synonym">Emys bellii</name>
    <dbReference type="NCBI Taxonomy" id="8478"/>
    <lineage>
        <taxon>Eukaryota</taxon>
        <taxon>Metazoa</taxon>
        <taxon>Chordata</taxon>
        <taxon>Craniata</taxon>
        <taxon>Vertebrata</taxon>
        <taxon>Euteleostomi</taxon>
        <taxon>Archelosauria</taxon>
        <taxon>Testudinata</taxon>
        <taxon>Testudines</taxon>
        <taxon>Cryptodira</taxon>
        <taxon>Durocryptodira</taxon>
        <taxon>Testudinoidea</taxon>
        <taxon>Emydidae</taxon>
        <taxon>Chrysemys</taxon>
    </lineage>
</organism>
<dbReference type="GO" id="GO:0014069">
    <property type="term" value="C:postsynaptic density"/>
    <property type="evidence" value="ECO:0007669"/>
    <property type="project" value="TreeGrafter"/>
</dbReference>
<dbReference type="GO" id="GO:0007420">
    <property type="term" value="P:brain development"/>
    <property type="evidence" value="ECO:0007669"/>
    <property type="project" value="TreeGrafter"/>
</dbReference>
<feature type="compositionally biased region" description="Acidic residues" evidence="7">
    <location>
        <begin position="31"/>
        <end position="50"/>
    </location>
</feature>
<sequence length="1168" mass="128674">MDEQDQSPLVSSSGPARPQQPRFQYQFVRDPEEEEEVEEDDDDDFDEQLEVMERKLPAMALAPAPLLDLEGSGELPRPIAAEQPQPDRRPPVVSCFSSPPPPQEPELPAPLPPKPEPPASSPLRAHPAAAPKRSTSSGCADETLFALPAASEPLMHSSAEKVMDLQEQPGSTMSSGQEDFTAVLLDTAASLPSLSPLSADPFKEHATFDMLSDGLPARSIYNKNESEAYKETKEIARNPFLIEKNARDVPEMEYSEMEFPFAKAEEAIISQTIEEKLLENSKERFNLEKISAHQHHTFPKVPVDLFGKHDEEASSEKVKYDSNDHGEKVALEENTPIREEYVDFKPFEPIWEVKDTCHGVSSLKVVVGNQIDSKLESSLDEKYDADKLQILTIQKDLENKSESSNEDLSFPSTPEAIKESSQAYITCAEFESTVTIEDNIAKTLFPLEENMSENKTDEKKIAEMNAQIGTEQNDTSIKVVERQSQEADYAKTDSLSEMSADTATNMSEGLTPDLVQEAYESEMHDATCTKLAYETKIDLVQTSESSQEPLKPVIQLCLSFEGAEAAPSPVLPDIVMEAPLNTGVAGADATAGQLEASPSEAFTPVIDYDDVKQESGKSPPYQAAVNVSLTQAQEAKEEAVLKEPDHKSSAVAEEIETPYISIACDLIKETKVSSESVSPAFIDYSKTLITECVSQHVPEHIESFEKISPQSGKTALLSGQPTSELPQKEQVVASLTVEDKSVENTDKIVTDDDGKEGLTDLLHSTGKPYLESFQAEVESSITTTTLPSESAFIEIAKEKIPLQMEELSTVAYSGNMSVFKESKIVDKVHLLTKSSPVTLTEDFMTLVSPKTAPKLVTKNTDKEIFHKDESKQITNVIKAEISHLPCPELSHDLSLKNVQVEAEENIHALEKSSEVLVREVPEVSKVVLLPTDVSPLSTEKEVVSIGKPEAIEKEAEREVASVKDKEKSTAIFTAKMSKSSVVDLLYWRDIKKTGVVFGASLFLLLSLTVFSIVSVTAYIALALLSVTISFRIYKGVIQAIQKSDEGHPFRAYLETDVAVSEELVQKYSNAALGHINGTVKELRRLFLVDDLVDSLKFAVLMWVFTYVGALFNGLTLLILALISLFSVPVIYERHQAQIDHYLGLVNKTARDAVTKIQAKIPGLKRKTE</sequence>
<keyword evidence="9" id="KW-1185">Reference proteome</keyword>
<proteinExistence type="predicted"/>
<name>A0A8C3I846_CHRPI</name>
<evidence type="ECO:0000256" key="6">
    <source>
        <dbReference type="RuleBase" id="RU210713"/>
    </source>
</evidence>
<dbReference type="GO" id="GO:0050821">
    <property type="term" value="P:protein stabilization"/>
    <property type="evidence" value="ECO:0007669"/>
    <property type="project" value="Ensembl"/>
</dbReference>
<dbReference type="OrthoDB" id="567788at2759"/>
<evidence type="ECO:0000256" key="5">
    <source>
        <dbReference type="ARBA" id="ARBA00023136"/>
    </source>
</evidence>
<accession>A0A8C3I846</accession>
<dbReference type="GO" id="GO:0031625">
    <property type="term" value="F:ubiquitin protein ligase binding"/>
    <property type="evidence" value="ECO:0007669"/>
    <property type="project" value="Ensembl"/>
</dbReference>
<evidence type="ECO:0000256" key="1">
    <source>
        <dbReference type="ARBA" id="ARBA00004477"/>
    </source>
</evidence>
<evidence type="ECO:0000313" key="9">
    <source>
        <dbReference type="Proteomes" id="UP000694380"/>
    </source>
</evidence>
<dbReference type="KEGG" id="cpic:101949879"/>
<dbReference type="Ensembl" id="ENSCPBT00000034099.1">
    <property type="protein sequence ID" value="ENSCPBP00000028973.1"/>
    <property type="gene ID" value="ENSCPBG00000020437.1"/>
</dbReference>
<reference evidence="8" key="1">
    <citation type="submission" date="2025-08" db="UniProtKB">
        <authorList>
            <consortium name="Ensembl"/>
        </authorList>
    </citation>
    <scope>IDENTIFICATION</scope>
</reference>
<dbReference type="AlphaFoldDB" id="A0A8C3I846"/>
<dbReference type="GO" id="GO:1905580">
    <property type="term" value="P:positive regulation of ERBB3 signaling pathway"/>
    <property type="evidence" value="ECO:0007669"/>
    <property type="project" value="Ensembl"/>
</dbReference>
<dbReference type="FunFam" id="1.20.5.2480:FF:000001">
    <property type="entry name" value="Reticulon"/>
    <property type="match status" value="1"/>
</dbReference>
<keyword evidence="3 6" id="KW-0256">Endoplasmic reticulum</keyword>
<feature type="transmembrane region" description="Helical" evidence="6">
    <location>
        <begin position="1001"/>
        <end position="1024"/>
    </location>
</feature>
<dbReference type="Pfam" id="PF02453">
    <property type="entry name" value="Reticulon"/>
    <property type="match status" value="1"/>
</dbReference>
<dbReference type="GO" id="GO:0051897">
    <property type="term" value="P:positive regulation of phosphatidylinositol 3-kinase/protein kinase B signal transduction"/>
    <property type="evidence" value="ECO:0007669"/>
    <property type="project" value="Ensembl"/>
</dbReference>
<dbReference type="PANTHER" id="PTHR45799:SF1">
    <property type="entry name" value="RETICULON-4"/>
    <property type="match status" value="1"/>
</dbReference>
<dbReference type="GO" id="GO:1902430">
    <property type="term" value="P:negative regulation of amyloid-beta formation"/>
    <property type="evidence" value="ECO:0007669"/>
    <property type="project" value="Ensembl"/>
</dbReference>
<dbReference type="GO" id="GO:0030517">
    <property type="term" value="P:negative regulation of axon extension"/>
    <property type="evidence" value="ECO:0007669"/>
    <property type="project" value="Ensembl"/>
</dbReference>
<comment type="subcellular location">
    <subcellularLocation>
        <location evidence="1 6">Endoplasmic reticulum membrane</location>
        <topology evidence="1 6">Multi-pass membrane protein</topology>
    </subcellularLocation>
</comment>
<evidence type="ECO:0000313" key="8">
    <source>
        <dbReference type="Ensembl" id="ENSCPBP00000028973.1"/>
    </source>
</evidence>
<feature type="compositionally biased region" description="Low complexity" evidence="7">
    <location>
        <begin position="57"/>
        <end position="67"/>
    </location>
</feature>
<dbReference type="GO" id="GO:0010634">
    <property type="term" value="P:positive regulation of epithelial cell migration"/>
    <property type="evidence" value="ECO:0007669"/>
    <property type="project" value="Ensembl"/>
</dbReference>
<dbReference type="Gene3D" id="1.20.5.2480">
    <property type="match status" value="1"/>
</dbReference>
<keyword evidence="2 6" id="KW-0812">Transmembrane</keyword>
<keyword evidence="4 6" id="KW-1133">Transmembrane helix</keyword>
<evidence type="ECO:0000256" key="4">
    <source>
        <dbReference type="ARBA" id="ARBA00022989"/>
    </source>
</evidence>
<dbReference type="GO" id="GO:0051292">
    <property type="term" value="P:nuclear pore complex assembly"/>
    <property type="evidence" value="ECO:0007669"/>
    <property type="project" value="Ensembl"/>
</dbReference>
<dbReference type="GO" id="GO:0071787">
    <property type="term" value="P:endoplasmic reticulum tubular network formation"/>
    <property type="evidence" value="ECO:0007669"/>
    <property type="project" value="Ensembl"/>
</dbReference>
<gene>
    <name evidence="8" type="primary">RTN4</name>
</gene>
<dbReference type="GO" id="GO:0043005">
    <property type="term" value="C:neuron projection"/>
    <property type="evidence" value="ECO:0007669"/>
    <property type="project" value="TreeGrafter"/>
</dbReference>
<dbReference type="GO" id="GO:0098826">
    <property type="term" value="C:endoplasmic reticulum tubular network membrane"/>
    <property type="evidence" value="ECO:0007669"/>
    <property type="project" value="Ensembl"/>
</dbReference>
<dbReference type="GeneTree" id="ENSGT00940000156568"/>
<feature type="compositionally biased region" description="Polar residues" evidence="7">
    <location>
        <begin position="1"/>
        <end position="14"/>
    </location>
</feature>
<evidence type="ECO:0000256" key="3">
    <source>
        <dbReference type="ARBA" id="ARBA00022824"/>
    </source>
</evidence>
<feature type="transmembrane region" description="Helical" evidence="6">
    <location>
        <begin position="1110"/>
        <end position="1131"/>
    </location>
</feature>
<evidence type="ECO:0000256" key="7">
    <source>
        <dbReference type="SAM" id="MobiDB-lite"/>
    </source>
</evidence>
<reference evidence="8" key="2">
    <citation type="submission" date="2025-09" db="UniProtKB">
        <authorList>
            <consortium name="Ensembl"/>
        </authorList>
    </citation>
    <scope>IDENTIFICATION</scope>
</reference>
<dbReference type="GO" id="GO:1905552">
    <property type="term" value="P:positive regulation of protein localization to endoplasmic reticulum"/>
    <property type="evidence" value="ECO:0007669"/>
    <property type="project" value="Ensembl"/>
</dbReference>
<dbReference type="PROSITE" id="PS50845">
    <property type="entry name" value="RETICULON"/>
    <property type="match status" value="1"/>
</dbReference>
<dbReference type="InterPro" id="IPR003388">
    <property type="entry name" value="Reticulon"/>
</dbReference>
<keyword evidence="5 6" id="KW-0472">Membrane</keyword>
<dbReference type="GO" id="GO:0030182">
    <property type="term" value="P:neuron differentiation"/>
    <property type="evidence" value="ECO:0007669"/>
    <property type="project" value="TreeGrafter"/>
</dbReference>
<dbReference type="Proteomes" id="UP000694380">
    <property type="component" value="Unplaced"/>
</dbReference>
<dbReference type="PANTHER" id="PTHR45799">
    <property type="entry name" value="RETICULON-LIKE PROTEIN"/>
    <property type="match status" value="1"/>
</dbReference>
<feature type="region of interest" description="Disordered" evidence="7">
    <location>
        <begin position="1"/>
        <end position="144"/>
    </location>
</feature>
<dbReference type="InterPro" id="IPR046964">
    <property type="entry name" value="RTN1-4"/>
</dbReference>
<dbReference type="GO" id="GO:1990809">
    <property type="term" value="P:endoplasmic reticulum tubular network membrane organization"/>
    <property type="evidence" value="ECO:0007669"/>
    <property type="project" value="Ensembl"/>
</dbReference>
<dbReference type="GeneID" id="101949879"/>
<dbReference type="CTD" id="57142"/>
<dbReference type="GO" id="GO:0005635">
    <property type="term" value="C:nuclear envelope"/>
    <property type="evidence" value="ECO:0007669"/>
    <property type="project" value="Ensembl"/>
</dbReference>
<protein>
    <recommendedName>
        <fullName evidence="6">Reticulon</fullName>
    </recommendedName>
</protein>
<feature type="compositionally biased region" description="Pro residues" evidence="7">
    <location>
        <begin position="98"/>
        <end position="120"/>
    </location>
</feature>
<evidence type="ECO:0000256" key="2">
    <source>
        <dbReference type="ARBA" id="ARBA00022692"/>
    </source>
</evidence>